<gene>
    <name evidence="3" type="ORF">NliqN6_6208</name>
</gene>
<evidence type="ECO:0000259" key="2">
    <source>
        <dbReference type="Pfam" id="PF00134"/>
    </source>
</evidence>
<reference evidence="3" key="1">
    <citation type="submission" date="2020-07" db="EMBL/GenBank/DDBJ databases">
        <title>Draft Genome Sequence of a Deep-Sea Yeast, Naganishia (Cryptococcus) liquefaciens strain N6.</title>
        <authorList>
            <person name="Han Y.W."/>
            <person name="Kajitani R."/>
            <person name="Morimoto H."/>
            <person name="Parhat M."/>
            <person name="Tsubouchi H."/>
            <person name="Bakenova O."/>
            <person name="Ogata M."/>
            <person name="Argunhan B."/>
            <person name="Aoki R."/>
            <person name="Kajiwara S."/>
            <person name="Itoh T."/>
            <person name="Iwasaki H."/>
        </authorList>
    </citation>
    <scope>NUCLEOTIDE SEQUENCE</scope>
    <source>
        <strain evidence="3">N6</strain>
    </source>
</reference>
<sequence>MTVDFNTLQAASNMTVPAESSSVAARRHSATSADPKEGRAGAQSTQASVEKRSSRKDPYYGHEETARMSSRFIRATFQCPDLPPATNPPTVQPTLAHFIAYALYRTRLPHFVTLVALVYLQRLKHRYPSAKGSSGHRLFISAFMIASKVVCDDTYSNQSWCIVGQKMFALKEMNQMEREMCGYLNWQLNASSEEVEDFERIVSGEHSNAAIFAKRQSALAAAAIPREVELIRPSPLSTSPTDSSQSAPLPAKRPKVVGRMESSVSVLPVSAGSANSTSQSIEPPHRVAGYVTSTSDAAPSASARSFQAYANGSGLTATRPNTRRAASSINTSSRKPQFTTGFEYAARQHVRRAGGLAGGSTPALDASSASASAIDSSDDLTSSTHSSPDSQMCQTPETTFVQPVNIIGTSGRLNRSCAPDGTKEPVYGPYSVYGCTDMPIPV</sequence>
<dbReference type="Gene3D" id="1.10.472.10">
    <property type="entry name" value="Cyclin-like"/>
    <property type="match status" value="1"/>
</dbReference>
<evidence type="ECO:0000256" key="1">
    <source>
        <dbReference type="SAM" id="MobiDB-lite"/>
    </source>
</evidence>
<proteinExistence type="predicted"/>
<dbReference type="PANTHER" id="PTHR15615:SF108">
    <property type="entry name" value="PROTEIN CNPPD1"/>
    <property type="match status" value="1"/>
</dbReference>
<feature type="compositionally biased region" description="Polar residues" evidence="1">
    <location>
        <begin position="1"/>
        <end position="23"/>
    </location>
</feature>
<feature type="compositionally biased region" description="Basic and acidic residues" evidence="1">
    <location>
        <begin position="49"/>
        <end position="61"/>
    </location>
</feature>
<dbReference type="Proteomes" id="UP000620104">
    <property type="component" value="Unassembled WGS sequence"/>
</dbReference>
<feature type="region of interest" description="Disordered" evidence="1">
    <location>
        <begin position="1"/>
        <end position="61"/>
    </location>
</feature>
<dbReference type="InterPro" id="IPR013922">
    <property type="entry name" value="Cyclin_PHO80-like"/>
</dbReference>
<feature type="compositionally biased region" description="Low complexity" evidence="1">
    <location>
        <begin position="233"/>
        <end position="248"/>
    </location>
</feature>
<feature type="domain" description="Cyclin N-terminal" evidence="2">
    <location>
        <begin position="87"/>
        <end position="189"/>
    </location>
</feature>
<dbReference type="GO" id="GO:0005634">
    <property type="term" value="C:nucleus"/>
    <property type="evidence" value="ECO:0007669"/>
    <property type="project" value="TreeGrafter"/>
</dbReference>
<feature type="region of interest" description="Disordered" evidence="1">
    <location>
        <begin position="312"/>
        <end position="339"/>
    </location>
</feature>
<dbReference type="Pfam" id="PF00134">
    <property type="entry name" value="Cyclin_N"/>
    <property type="match status" value="1"/>
</dbReference>
<dbReference type="InterPro" id="IPR036915">
    <property type="entry name" value="Cyclin-like_sf"/>
</dbReference>
<organism evidence="3 4">
    <name type="scientific">Naganishia liquefaciens</name>
    <dbReference type="NCBI Taxonomy" id="104408"/>
    <lineage>
        <taxon>Eukaryota</taxon>
        <taxon>Fungi</taxon>
        <taxon>Dikarya</taxon>
        <taxon>Basidiomycota</taxon>
        <taxon>Agaricomycotina</taxon>
        <taxon>Tremellomycetes</taxon>
        <taxon>Filobasidiales</taxon>
        <taxon>Filobasidiaceae</taxon>
        <taxon>Naganishia</taxon>
    </lineage>
</organism>
<keyword evidence="4" id="KW-1185">Reference proteome</keyword>
<protein>
    <recommendedName>
        <fullName evidence="2">Cyclin N-terminal domain-containing protein</fullName>
    </recommendedName>
</protein>
<dbReference type="CDD" id="cd20557">
    <property type="entry name" value="CYCLIN_ScPCL1-like"/>
    <property type="match status" value="1"/>
</dbReference>
<feature type="compositionally biased region" description="Low complexity" evidence="1">
    <location>
        <begin position="360"/>
        <end position="390"/>
    </location>
</feature>
<dbReference type="OrthoDB" id="244495at2759"/>
<dbReference type="GO" id="GO:0000307">
    <property type="term" value="C:cyclin-dependent protein kinase holoenzyme complex"/>
    <property type="evidence" value="ECO:0007669"/>
    <property type="project" value="TreeGrafter"/>
</dbReference>
<dbReference type="EMBL" id="BLZA01000049">
    <property type="protein sequence ID" value="GHJ89806.1"/>
    <property type="molecule type" value="Genomic_DNA"/>
</dbReference>
<feature type="region of interest" description="Disordered" evidence="1">
    <location>
        <begin position="354"/>
        <end position="395"/>
    </location>
</feature>
<dbReference type="SUPFAM" id="SSF47954">
    <property type="entry name" value="Cyclin-like"/>
    <property type="match status" value="1"/>
</dbReference>
<evidence type="ECO:0000313" key="4">
    <source>
        <dbReference type="Proteomes" id="UP000620104"/>
    </source>
</evidence>
<dbReference type="PANTHER" id="PTHR15615">
    <property type="match status" value="1"/>
</dbReference>
<name>A0A8H3TY82_9TREE</name>
<evidence type="ECO:0000313" key="3">
    <source>
        <dbReference type="EMBL" id="GHJ89806.1"/>
    </source>
</evidence>
<comment type="caution">
    <text evidence="3">The sequence shown here is derived from an EMBL/GenBank/DDBJ whole genome shotgun (WGS) entry which is preliminary data.</text>
</comment>
<feature type="region of interest" description="Disordered" evidence="1">
    <location>
        <begin position="231"/>
        <end position="257"/>
    </location>
</feature>
<dbReference type="InterPro" id="IPR006671">
    <property type="entry name" value="Cyclin_N"/>
</dbReference>
<dbReference type="GO" id="GO:0019901">
    <property type="term" value="F:protein kinase binding"/>
    <property type="evidence" value="ECO:0007669"/>
    <property type="project" value="InterPro"/>
</dbReference>
<accession>A0A8H3TY82</accession>
<dbReference type="AlphaFoldDB" id="A0A8H3TY82"/>
<dbReference type="GO" id="GO:0016538">
    <property type="term" value="F:cyclin-dependent protein serine/threonine kinase regulator activity"/>
    <property type="evidence" value="ECO:0007669"/>
    <property type="project" value="TreeGrafter"/>
</dbReference>